<evidence type="ECO:0000256" key="2">
    <source>
        <dbReference type="SAM" id="SignalP"/>
    </source>
</evidence>
<feature type="region of interest" description="Disordered" evidence="1">
    <location>
        <begin position="122"/>
        <end position="149"/>
    </location>
</feature>
<feature type="chain" id="PRO_5034620385" evidence="2">
    <location>
        <begin position="22"/>
        <end position="149"/>
    </location>
</feature>
<keyword evidence="2" id="KW-0732">Signal</keyword>
<dbReference type="Proteomes" id="UP000623467">
    <property type="component" value="Unassembled WGS sequence"/>
</dbReference>
<proteinExistence type="predicted"/>
<keyword evidence="4" id="KW-1185">Reference proteome</keyword>
<reference evidence="3" key="1">
    <citation type="submission" date="2020-05" db="EMBL/GenBank/DDBJ databases">
        <title>Mycena genomes resolve the evolution of fungal bioluminescence.</title>
        <authorList>
            <person name="Tsai I.J."/>
        </authorList>
    </citation>
    <scope>NUCLEOTIDE SEQUENCE</scope>
    <source>
        <strain evidence="3">160909Yilan</strain>
    </source>
</reference>
<gene>
    <name evidence="3" type="ORF">MSAN_01785200</name>
</gene>
<organism evidence="3 4">
    <name type="scientific">Mycena sanguinolenta</name>
    <dbReference type="NCBI Taxonomy" id="230812"/>
    <lineage>
        <taxon>Eukaryota</taxon>
        <taxon>Fungi</taxon>
        <taxon>Dikarya</taxon>
        <taxon>Basidiomycota</taxon>
        <taxon>Agaricomycotina</taxon>
        <taxon>Agaricomycetes</taxon>
        <taxon>Agaricomycetidae</taxon>
        <taxon>Agaricales</taxon>
        <taxon>Marasmiineae</taxon>
        <taxon>Mycenaceae</taxon>
        <taxon>Mycena</taxon>
    </lineage>
</organism>
<evidence type="ECO:0000313" key="4">
    <source>
        <dbReference type="Proteomes" id="UP000623467"/>
    </source>
</evidence>
<evidence type="ECO:0000256" key="1">
    <source>
        <dbReference type="SAM" id="MobiDB-lite"/>
    </source>
</evidence>
<feature type="signal peptide" evidence="2">
    <location>
        <begin position="1"/>
        <end position="21"/>
    </location>
</feature>
<accession>A0A8H6XX30</accession>
<name>A0A8H6XX30_9AGAR</name>
<comment type="caution">
    <text evidence="3">The sequence shown here is derived from an EMBL/GenBank/DDBJ whole genome shotgun (WGS) entry which is preliminary data.</text>
</comment>
<evidence type="ECO:0000313" key="3">
    <source>
        <dbReference type="EMBL" id="KAF7348314.1"/>
    </source>
</evidence>
<sequence length="149" mass="16129">MTPLRSLYVAIVLSFIGIAQAQQPSGTPQCMPSCPAQDLGGFALADNSNSGGELFCSYPASEGENPNDFYCKYDSSSGALTVSHDKDDFNDYCPPNAATTCVNSRRFKGEDNYTAMLRKKREAVAMMPRSSEARADPRKLKARKPSGSL</sequence>
<dbReference type="OrthoDB" id="3262731at2759"/>
<feature type="compositionally biased region" description="Basic residues" evidence="1">
    <location>
        <begin position="140"/>
        <end position="149"/>
    </location>
</feature>
<dbReference type="EMBL" id="JACAZH010000017">
    <property type="protein sequence ID" value="KAF7348314.1"/>
    <property type="molecule type" value="Genomic_DNA"/>
</dbReference>
<dbReference type="AlphaFoldDB" id="A0A8H6XX30"/>
<protein>
    <submittedName>
        <fullName evidence="3">Uncharacterized protein</fullName>
    </submittedName>
</protein>